<reference evidence="2" key="1">
    <citation type="submission" date="2024-07" db="EMBL/GenBank/DDBJ databases">
        <authorList>
            <person name="Yu S.T."/>
        </authorList>
    </citation>
    <scope>NUCLEOTIDE SEQUENCE</scope>
    <source>
        <strain evidence="2">R28</strain>
    </source>
</reference>
<sequence length="62" mass="6178">MTAVHLATTHVGLAVPVRDDGALATARVDVPGTPTPARRLDTARHPATAGDPASPTATGEPA</sequence>
<evidence type="ECO:0000256" key="1">
    <source>
        <dbReference type="SAM" id="MobiDB-lite"/>
    </source>
</evidence>
<protein>
    <submittedName>
        <fullName evidence="2">Uncharacterized protein</fullName>
    </submittedName>
</protein>
<name>A0AB39QGI4_9ACTN</name>
<accession>A0AB39QGI4</accession>
<evidence type="ECO:0000313" key="2">
    <source>
        <dbReference type="EMBL" id="XDQ40114.1"/>
    </source>
</evidence>
<proteinExistence type="predicted"/>
<organism evidence="2">
    <name type="scientific">Streptomyces sp. R28</name>
    <dbReference type="NCBI Taxonomy" id="3238628"/>
    <lineage>
        <taxon>Bacteria</taxon>
        <taxon>Bacillati</taxon>
        <taxon>Actinomycetota</taxon>
        <taxon>Actinomycetes</taxon>
        <taxon>Kitasatosporales</taxon>
        <taxon>Streptomycetaceae</taxon>
        <taxon>Streptomyces</taxon>
    </lineage>
</organism>
<dbReference type="RefSeq" id="WP_369174819.1">
    <property type="nucleotide sequence ID" value="NZ_CP163439.1"/>
</dbReference>
<dbReference type="AlphaFoldDB" id="A0AB39QGI4"/>
<feature type="region of interest" description="Disordered" evidence="1">
    <location>
        <begin position="27"/>
        <end position="62"/>
    </location>
</feature>
<gene>
    <name evidence="2" type="ORF">AB5J49_46015</name>
</gene>
<dbReference type="EMBL" id="CP163439">
    <property type="protein sequence ID" value="XDQ40114.1"/>
    <property type="molecule type" value="Genomic_DNA"/>
</dbReference>